<organism evidence="4">
    <name type="scientific">Caulobacter sp. 73W</name>
    <dbReference type="NCBI Taxonomy" id="3161137"/>
    <lineage>
        <taxon>Bacteria</taxon>
        <taxon>Pseudomonadati</taxon>
        <taxon>Pseudomonadota</taxon>
        <taxon>Alphaproteobacteria</taxon>
        <taxon>Caulobacterales</taxon>
        <taxon>Caulobacteraceae</taxon>
        <taxon>Caulobacter</taxon>
    </lineage>
</organism>
<evidence type="ECO:0000256" key="1">
    <source>
        <dbReference type="ARBA" id="ARBA00022679"/>
    </source>
</evidence>
<name>A0AB39KSY9_9CAUL</name>
<dbReference type="Gene3D" id="3.40.630.30">
    <property type="match status" value="1"/>
</dbReference>
<gene>
    <name evidence="4" type="ORF">ABOZ73_18665</name>
</gene>
<reference evidence="4" key="1">
    <citation type="submission" date="2024-06" db="EMBL/GenBank/DDBJ databases">
        <title>Caulobacter inopinatus, sp. nov.</title>
        <authorList>
            <person name="Donachie S.P."/>
        </authorList>
    </citation>
    <scope>NUCLEOTIDE SEQUENCE</scope>
    <source>
        <strain evidence="4">73W</strain>
    </source>
</reference>
<dbReference type="CDD" id="cd04301">
    <property type="entry name" value="NAT_SF"/>
    <property type="match status" value="1"/>
</dbReference>
<keyword evidence="2" id="KW-0012">Acyltransferase</keyword>
<dbReference type="Pfam" id="PF00583">
    <property type="entry name" value="Acetyltransf_1"/>
    <property type="match status" value="1"/>
</dbReference>
<feature type="domain" description="N-acetyltransferase" evidence="3">
    <location>
        <begin position="4"/>
        <end position="156"/>
    </location>
</feature>
<keyword evidence="1" id="KW-0808">Transferase</keyword>
<evidence type="ECO:0000256" key="2">
    <source>
        <dbReference type="ARBA" id="ARBA00023315"/>
    </source>
</evidence>
<dbReference type="SUPFAM" id="SSF55729">
    <property type="entry name" value="Acyl-CoA N-acyltransferases (Nat)"/>
    <property type="match status" value="1"/>
</dbReference>
<evidence type="ECO:0000313" key="4">
    <source>
        <dbReference type="EMBL" id="XDO96759.1"/>
    </source>
</evidence>
<dbReference type="InterPro" id="IPR050832">
    <property type="entry name" value="Bact_Acetyltransf"/>
</dbReference>
<dbReference type="RefSeq" id="WP_369059599.1">
    <property type="nucleotide sequence ID" value="NZ_CP158375.1"/>
</dbReference>
<dbReference type="PANTHER" id="PTHR43877">
    <property type="entry name" value="AMINOALKYLPHOSPHONATE N-ACETYLTRANSFERASE-RELATED-RELATED"/>
    <property type="match status" value="1"/>
</dbReference>
<protein>
    <submittedName>
        <fullName evidence="4">GNAT family N-acetyltransferase</fullName>
    </submittedName>
</protein>
<evidence type="ECO:0000259" key="3">
    <source>
        <dbReference type="PROSITE" id="PS51186"/>
    </source>
</evidence>
<proteinExistence type="predicted"/>
<dbReference type="AlphaFoldDB" id="A0AB39KSY9"/>
<sequence>MDGYVIRPARSADLAILQQIEVSAGEPFRETDLAWVADDPPPSLDDLQAHLGHDALWVITRDDRPVGYLAGEVHGDLAVIHQVSIHLDHHRRGLGAKLIETAISAARHAGANAMGLTTYRDIPWNGPYYARLGFIEVTGADIPSTLQTMRDQETAAGHDPALRSVMVRRL</sequence>
<dbReference type="InterPro" id="IPR000182">
    <property type="entry name" value="GNAT_dom"/>
</dbReference>
<dbReference type="EMBL" id="CP158375">
    <property type="protein sequence ID" value="XDO96759.1"/>
    <property type="molecule type" value="Genomic_DNA"/>
</dbReference>
<accession>A0AB39KSY9</accession>
<dbReference type="PROSITE" id="PS51186">
    <property type="entry name" value="GNAT"/>
    <property type="match status" value="1"/>
</dbReference>
<dbReference type="InterPro" id="IPR016181">
    <property type="entry name" value="Acyl_CoA_acyltransferase"/>
</dbReference>
<dbReference type="GO" id="GO:0016747">
    <property type="term" value="F:acyltransferase activity, transferring groups other than amino-acyl groups"/>
    <property type="evidence" value="ECO:0007669"/>
    <property type="project" value="InterPro"/>
</dbReference>